<evidence type="ECO:0000313" key="6">
    <source>
        <dbReference type="EMBL" id="KAJ3131620.1"/>
    </source>
</evidence>
<accession>A0AAD5T5I6</accession>
<dbReference type="AlphaFoldDB" id="A0AAD5T5I6"/>
<proteinExistence type="predicted"/>
<keyword evidence="4" id="KW-0503">Monooxygenase</keyword>
<dbReference type="InterPro" id="IPR036188">
    <property type="entry name" value="FAD/NAD-bd_sf"/>
</dbReference>
<keyword evidence="3" id="KW-0560">Oxidoreductase</keyword>
<gene>
    <name evidence="6" type="ORF">HK100_006166</name>
</gene>
<protein>
    <recommendedName>
        <fullName evidence="5">FAD-binding domain-containing protein</fullName>
    </recommendedName>
</protein>
<dbReference type="Gene3D" id="3.50.50.60">
    <property type="entry name" value="FAD/NAD(P)-binding domain"/>
    <property type="match status" value="1"/>
</dbReference>
<name>A0AAD5T5I6_9FUNG</name>
<evidence type="ECO:0000259" key="5">
    <source>
        <dbReference type="Pfam" id="PF01494"/>
    </source>
</evidence>
<feature type="domain" description="FAD-binding" evidence="5">
    <location>
        <begin position="4"/>
        <end position="325"/>
    </location>
</feature>
<evidence type="ECO:0000256" key="3">
    <source>
        <dbReference type="ARBA" id="ARBA00023002"/>
    </source>
</evidence>
<keyword evidence="7" id="KW-1185">Reference proteome</keyword>
<dbReference type="SUPFAM" id="SSF51905">
    <property type="entry name" value="FAD/NAD(P)-binding domain"/>
    <property type="match status" value="1"/>
</dbReference>
<keyword evidence="2" id="KW-0274">FAD</keyword>
<reference evidence="6" key="1">
    <citation type="submission" date="2020-05" db="EMBL/GenBank/DDBJ databases">
        <title>Phylogenomic resolution of chytrid fungi.</title>
        <authorList>
            <person name="Stajich J.E."/>
            <person name="Amses K."/>
            <person name="Simmons R."/>
            <person name="Seto K."/>
            <person name="Myers J."/>
            <person name="Bonds A."/>
            <person name="Quandt C.A."/>
            <person name="Barry K."/>
            <person name="Liu P."/>
            <person name="Grigoriev I."/>
            <person name="Longcore J.E."/>
            <person name="James T.Y."/>
        </authorList>
    </citation>
    <scope>NUCLEOTIDE SEQUENCE</scope>
    <source>
        <strain evidence="6">JEL0513</strain>
    </source>
</reference>
<dbReference type="PRINTS" id="PR00420">
    <property type="entry name" value="RNGMNOXGNASE"/>
</dbReference>
<dbReference type="Proteomes" id="UP001211907">
    <property type="component" value="Unassembled WGS sequence"/>
</dbReference>
<dbReference type="GO" id="GO:0071949">
    <property type="term" value="F:FAD binding"/>
    <property type="evidence" value="ECO:0007669"/>
    <property type="project" value="InterPro"/>
</dbReference>
<comment type="caution">
    <text evidence="6">The sequence shown here is derived from an EMBL/GenBank/DDBJ whole genome shotgun (WGS) entry which is preliminary data.</text>
</comment>
<evidence type="ECO:0000256" key="4">
    <source>
        <dbReference type="ARBA" id="ARBA00023033"/>
    </source>
</evidence>
<evidence type="ECO:0000256" key="1">
    <source>
        <dbReference type="ARBA" id="ARBA00022630"/>
    </source>
</evidence>
<evidence type="ECO:0000313" key="7">
    <source>
        <dbReference type="Proteomes" id="UP001211907"/>
    </source>
</evidence>
<sequence>MNRTVAIIGGGPAGLCLARILQTNAVSVKVYELEESRNSRPQGGYLDLHEETGQRAIREANLYAEFRANLQPGADRMNVMDETGNLLYQDLGDGAIPEIERQDLKGILLDALEPNTVEWDHKLEKVDSPATDSEQIRLNFSGGKTAEAYIVVGADGAWSKVRNVLSELKPMFTGVSLVDAILSPSFKPTGNLPLGALIASDKNSNLLMGFLGPSSRMYFSTKALTPEEVTVASAKKFIAGWHEDFQVLADSIQNATVRHIFALPPKMNWHRSSDASESWKSRLTVIGDAAHVMSPFAGEGANLALADATDLANSIISALASEDPLTALKSQIENFEQVMWDRAEKAAEMSAQNLNSMFSGGSAAVIAELMFKYSAVRKRTVLKYYKQPQ</sequence>
<dbReference type="InterPro" id="IPR002938">
    <property type="entry name" value="FAD-bd"/>
</dbReference>
<dbReference type="GO" id="GO:0004497">
    <property type="term" value="F:monooxygenase activity"/>
    <property type="evidence" value="ECO:0007669"/>
    <property type="project" value="UniProtKB-KW"/>
</dbReference>
<dbReference type="EMBL" id="JADGJH010000287">
    <property type="protein sequence ID" value="KAJ3131620.1"/>
    <property type="molecule type" value="Genomic_DNA"/>
</dbReference>
<dbReference type="PANTHER" id="PTHR46972">
    <property type="entry name" value="MONOOXYGENASE ASQM-RELATED"/>
    <property type="match status" value="1"/>
</dbReference>
<dbReference type="PANTHER" id="PTHR46972:SF1">
    <property type="entry name" value="FAD DEPENDENT OXIDOREDUCTASE DOMAIN-CONTAINING PROTEIN"/>
    <property type="match status" value="1"/>
</dbReference>
<keyword evidence="1" id="KW-0285">Flavoprotein</keyword>
<dbReference type="Pfam" id="PF01494">
    <property type="entry name" value="FAD_binding_3"/>
    <property type="match status" value="1"/>
</dbReference>
<evidence type="ECO:0000256" key="2">
    <source>
        <dbReference type="ARBA" id="ARBA00022827"/>
    </source>
</evidence>
<organism evidence="6 7">
    <name type="scientific">Physocladia obscura</name>
    <dbReference type="NCBI Taxonomy" id="109957"/>
    <lineage>
        <taxon>Eukaryota</taxon>
        <taxon>Fungi</taxon>
        <taxon>Fungi incertae sedis</taxon>
        <taxon>Chytridiomycota</taxon>
        <taxon>Chytridiomycota incertae sedis</taxon>
        <taxon>Chytridiomycetes</taxon>
        <taxon>Chytridiales</taxon>
        <taxon>Chytriomycetaceae</taxon>
        <taxon>Physocladia</taxon>
    </lineage>
</organism>